<dbReference type="OrthoDB" id="10553108at2759"/>
<protein>
    <recommendedName>
        <fullName evidence="1">C2H2-type domain-containing protein</fullName>
    </recommendedName>
</protein>
<dbReference type="EMBL" id="JAHFXF010001200">
    <property type="protein sequence ID" value="KAG9673125.1"/>
    <property type="molecule type" value="Genomic_DNA"/>
</dbReference>
<gene>
    <name evidence="2" type="ORF">KCU76_g16558</name>
</gene>
<feature type="domain" description="C2H2-type" evidence="1">
    <location>
        <begin position="177"/>
        <end position="199"/>
    </location>
</feature>
<dbReference type="PROSITE" id="PS00028">
    <property type="entry name" value="ZINC_FINGER_C2H2_1"/>
    <property type="match status" value="1"/>
</dbReference>
<proteinExistence type="predicted"/>
<reference evidence="2" key="1">
    <citation type="journal article" date="2021" name="J Fungi (Basel)">
        <title>Virulence traits and population genomics of the black yeast Aureobasidium melanogenum.</title>
        <authorList>
            <person name="Cernosa A."/>
            <person name="Sun X."/>
            <person name="Gostincar C."/>
            <person name="Fang C."/>
            <person name="Gunde-Cimerman N."/>
            <person name="Song Z."/>
        </authorList>
    </citation>
    <scope>NUCLEOTIDE SEQUENCE</scope>
    <source>
        <strain evidence="2">EXF-9911</strain>
    </source>
</reference>
<organism evidence="2 3">
    <name type="scientific">Aureobasidium melanogenum</name>
    <name type="common">Aureobasidium pullulans var. melanogenum</name>
    <dbReference type="NCBI Taxonomy" id="46634"/>
    <lineage>
        <taxon>Eukaryota</taxon>
        <taxon>Fungi</taxon>
        <taxon>Dikarya</taxon>
        <taxon>Ascomycota</taxon>
        <taxon>Pezizomycotina</taxon>
        <taxon>Dothideomycetes</taxon>
        <taxon>Dothideomycetidae</taxon>
        <taxon>Dothideales</taxon>
        <taxon>Saccotheciaceae</taxon>
        <taxon>Aureobasidium</taxon>
    </lineage>
</organism>
<sequence length="426" mass="47972">MDQDYPNLFIALWSSTNSRKHLSSILISESEYEDSTALESDLDDHLESDAVDIPAPVEASLRKSGSKIKCSWCPMQFTSPQKLHEHLEKNLPSHLRKTTAVKKLPAASASQRNKFPFSILTVAYGITADNGEDARFQCPVPACAKIFDANATLAHVWSHCDDDAHGHALYQDHHFRCEMGCQKGFADTLARLWHHSAFHCRKPVEALIYCPKLHHEWQAAGANHKCNSRDTRLHTHWRNYHAETAYDDPNTFAKDEVCQSGFSDYDPVKWITRDGKPFSSLHRLAVSSTTLSTLGCASGWDSIIQLAQQASKRYQQRLSPRLIGEAFVSTIMYVNLHFVAALSPLGNHYCHQLATLSVSPDPFPYYGGYMPPYELLARHMALEMEMVADYLQAYGNQVLCKDTYDRHICNPTDLIAEVGAQILYAL</sequence>
<reference evidence="2" key="2">
    <citation type="submission" date="2021-08" db="EMBL/GenBank/DDBJ databases">
        <authorList>
            <person name="Gostincar C."/>
            <person name="Sun X."/>
            <person name="Song Z."/>
            <person name="Gunde-Cimerman N."/>
        </authorList>
    </citation>
    <scope>NUCLEOTIDE SEQUENCE</scope>
    <source>
        <strain evidence="2">EXF-9911</strain>
    </source>
</reference>
<dbReference type="SMART" id="SM00355">
    <property type="entry name" value="ZnF_C2H2"/>
    <property type="match status" value="2"/>
</dbReference>
<evidence type="ECO:0000313" key="2">
    <source>
        <dbReference type="EMBL" id="KAG9673125.1"/>
    </source>
</evidence>
<comment type="caution">
    <text evidence="2">The sequence shown here is derived from an EMBL/GenBank/DDBJ whole genome shotgun (WGS) entry which is preliminary data.</text>
</comment>
<feature type="non-terminal residue" evidence="2">
    <location>
        <position position="426"/>
    </location>
</feature>
<dbReference type="AlphaFoldDB" id="A0A9P8E251"/>
<evidence type="ECO:0000313" key="3">
    <source>
        <dbReference type="Proteomes" id="UP000779574"/>
    </source>
</evidence>
<dbReference type="InterPro" id="IPR013087">
    <property type="entry name" value="Znf_C2H2_type"/>
</dbReference>
<name>A0A9P8E251_AURME</name>
<dbReference type="Proteomes" id="UP000779574">
    <property type="component" value="Unassembled WGS sequence"/>
</dbReference>
<accession>A0A9P8E251</accession>
<evidence type="ECO:0000259" key="1">
    <source>
        <dbReference type="PROSITE" id="PS00028"/>
    </source>
</evidence>